<evidence type="ECO:0000313" key="5">
    <source>
        <dbReference type="Proteomes" id="UP000000602"/>
    </source>
</evidence>
<dbReference type="Proteomes" id="UP000000602">
    <property type="component" value="Chromosome"/>
</dbReference>
<dbReference type="GO" id="GO:0052621">
    <property type="term" value="F:diguanylate cyclase activity"/>
    <property type="evidence" value="ECO:0007669"/>
    <property type="project" value="UniProtKB-EC"/>
</dbReference>
<sequence length="160" mass="17691">MQRFYAEKAGCKRNQQPLSIIMGDIDNFKLYNDSYGHSKGNICLKGVAQAIHESLKRPADFCARYGGEEFIILLPNTPPRSALKVAERIQANIEAKGIVHTKSMPTGLVTISLGISSALPGLWPKKDELISQADMAMYRSKGLGRNQISFFNKIDDSTSE</sequence>
<evidence type="ECO:0000256" key="2">
    <source>
        <dbReference type="ARBA" id="ARBA00034247"/>
    </source>
</evidence>
<dbReference type="eggNOG" id="COG3706">
    <property type="taxonomic scope" value="Bacteria"/>
</dbReference>
<dbReference type="InterPro" id="IPR029787">
    <property type="entry name" value="Nucleotide_cyclase"/>
</dbReference>
<reference evidence="5" key="1">
    <citation type="journal article" date="2004" name="Environ. Microbiol.">
        <title>The genome of Desulfotalea psychrophila, a sulfate-reducing bacterium from permanently cold Arctic sediments.</title>
        <authorList>
            <person name="Rabus R."/>
            <person name="Ruepp A."/>
            <person name="Frickey T."/>
            <person name="Rattei T."/>
            <person name="Fartmann B."/>
            <person name="Stark M."/>
            <person name="Bauer M."/>
            <person name="Zibat A."/>
            <person name="Lombardot T."/>
            <person name="Becker I."/>
            <person name="Amann J."/>
            <person name="Gellner K."/>
            <person name="Teeling H."/>
            <person name="Leuschner W.D."/>
            <person name="Gloeckner F.-O."/>
            <person name="Lupas A.N."/>
            <person name="Amann R."/>
            <person name="Klenk H.-P."/>
        </authorList>
    </citation>
    <scope>NUCLEOTIDE SEQUENCE [LARGE SCALE GENOMIC DNA]</scope>
    <source>
        <strain evidence="5">DSM 12343 / LSv54</strain>
    </source>
</reference>
<dbReference type="GO" id="GO:0043709">
    <property type="term" value="P:cell adhesion involved in single-species biofilm formation"/>
    <property type="evidence" value="ECO:0007669"/>
    <property type="project" value="TreeGrafter"/>
</dbReference>
<dbReference type="PROSITE" id="PS50887">
    <property type="entry name" value="GGDEF"/>
    <property type="match status" value="1"/>
</dbReference>
<dbReference type="SMART" id="SM00267">
    <property type="entry name" value="GGDEF"/>
    <property type="match status" value="1"/>
</dbReference>
<protein>
    <recommendedName>
        <fullName evidence="1">diguanylate cyclase</fullName>
        <ecNumber evidence="1">2.7.7.65</ecNumber>
    </recommendedName>
</protein>
<dbReference type="EMBL" id="CR522870">
    <property type="protein sequence ID" value="CAG36709.1"/>
    <property type="molecule type" value="Genomic_DNA"/>
</dbReference>
<dbReference type="FunFam" id="3.30.70.270:FF:000001">
    <property type="entry name" value="Diguanylate cyclase domain protein"/>
    <property type="match status" value="1"/>
</dbReference>
<dbReference type="HOGENOM" id="CLU_000445_11_16_7"/>
<dbReference type="InterPro" id="IPR050469">
    <property type="entry name" value="Diguanylate_Cyclase"/>
</dbReference>
<dbReference type="GO" id="GO:1902201">
    <property type="term" value="P:negative regulation of bacterial-type flagellum-dependent cell motility"/>
    <property type="evidence" value="ECO:0007669"/>
    <property type="project" value="TreeGrafter"/>
</dbReference>
<dbReference type="SUPFAM" id="SSF55073">
    <property type="entry name" value="Nucleotide cyclase"/>
    <property type="match status" value="1"/>
</dbReference>
<dbReference type="InterPro" id="IPR043128">
    <property type="entry name" value="Rev_trsase/Diguanyl_cyclase"/>
</dbReference>
<dbReference type="STRING" id="177439.DP1980"/>
<evidence type="ECO:0000256" key="1">
    <source>
        <dbReference type="ARBA" id="ARBA00012528"/>
    </source>
</evidence>
<gene>
    <name evidence="4" type="ordered locus">DP1980</name>
</gene>
<dbReference type="GO" id="GO:0005886">
    <property type="term" value="C:plasma membrane"/>
    <property type="evidence" value="ECO:0007669"/>
    <property type="project" value="TreeGrafter"/>
</dbReference>
<keyword evidence="5" id="KW-1185">Reference proteome</keyword>
<evidence type="ECO:0000259" key="3">
    <source>
        <dbReference type="PROSITE" id="PS50887"/>
    </source>
</evidence>
<organism evidence="4 5">
    <name type="scientific">Desulfotalea psychrophila (strain LSv54 / DSM 12343)</name>
    <dbReference type="NCBI Taxonomy" id="177439"/>
    <lineage>
        <taxon>Bacteria</taxon>
        <taxon>Pseudomonadati</taxon>
        <taxon>Thermodesulfobacteriota</taxon>
        <taxon>Desulfobulbia</taxon>
        <taxon>Desulfobulbales</taxon>
        <taxon>Desulfocapsaceae</taxon>
        <taxon>Desulfotalea</taxon>
    </lineage>
</organism>
<dbReference type="Gene3D" id="3.30.70.270">
    <property type="match status" value="1"/>
</dbReference>
<dbReference type="PANTHER" id="PTHR45138">
    <property type="entry name" value="REGULATORY COMPONENTS OF SENSORY TRANSDUCTION SYSTEM"/>
    <property type="match status" value="1"/>
</dbReference>
<dbReference type="RefSeq" id="WP_011189221.1">
    <property type="nucleotide sequence ID" value="NC_006138.1"/>
</dbReference>
<dbReference type="KEGG" id="dps:DP1980"/>
<dbReference type="CDD" id="cd01949">
    <property type="entry name" value="GGDEF"/>
    <property type="match status" value="1"/>
</dbReference>
<evidence type="ECO:0000313" key="4">
    <source>
        <dbReference type="EMBL" id="CAG36709.1"/>
    </source>
</evidence>
<dbReference type="Pfam" id="PF00990">
    <property type="entry name" value="GGDEF"/>
    <property type="match status" value="1"/>
</dbReference>
<feature type="domain" description="GGDEF" evidence="3">
    <location>
        <begin position="16"/>
        <end position="153"/>
    </location>
</feature>
<dbReference type="PANTHER" id="PTHR45138:SF9">
    <property type="entry name" value="DIGUANYLATE CYCLASE DGCM-RELATED"/>
    <property type="match status" value="1"/>
</dbReference>
<comment type="catalytic activity">
    <reaction evidence="2">
        <text>2 GTP = 3',3'-c-di-GMP + 2 diphosphate</text>
        <dbReference type="Rhea" id="RHEA:24898"/>
        <dbReference type="ChEBI" id="CHEBI:33019"/>
        <dbReference type="ChEBI" id="CHEBI:37565"/>
        <dbReference type="ChEBI" id="CHEBI:58805"/>
        <dbReference type="EC" id="2.7.7.65"/>
    </reaction>
</comment>
<proteinExistence type="predicted"/>
<dbReference type="NCBIfam" id="TIGR00254">
    <property type="entry name" value="GGDEF"/>
    <property type="match status" value="1"/>
</dbReference>
<accession>Q6ALR6</accession>
<dbReference type="AlphaFoldDB" id="Q6ALR6"/>
<name>Q6ALR6_DESPS</name>
<dbReference type="EC" id="2.7.7.65" evidence="1"/>
<dbReference type="InterPro" id="IPR000160">
    <property type="entry name" value="GGDEF_dom"/>
</dbReference>